<dbReference type="SUPFAM" id="SSF52540">
    <property type="entry name" value="P-loop containing nucleoside triphosphate hydrolases"/>
    <property type="match status" value="1"/>
</dbReference>
<keyword evidence="1" id="KW-0378">Hydrolase</keyword>
<dbReference type="Pfam" id="PF00271">
    <property type="entry name" value="Helicase_C"/>
    <property type="match status" value="1"/>
</dbReference>
<evidence type="ECO:0000313" key="5">
    <source>
        <dbReference type="Proteomes" id="UP000285283"/>
    </source>
</evidence>
<dbReference type="Pfam" id="PF13091">
    <property type="entry name" value="PLDc_2"/>
    <property type="match status" value="1"/>
</dbReference>
<reference evidence="4 5" key="1">
    <citation type="submission" date="2018-08" db="EMBL/GenBank/DDBJ databases">
        <title>A genome reference for cultivated species of the human gut microbiota.</title>
        <authorList>
            <person name="Zou Y."/>
            <person name="Xue W."/>
            <person name="Luo G."/>
        </authorList>
    </citation>
    <scope>NUCLEOTIDE SEQUENCE [LARGE SCALE GENOMIC DNA]</scope>
    <source>
        <strain evidence="4 5">AF21-53</strain>
    </source>
</reference>
<dbReference type="Gene3D" id="3.30.870.10">
    <property type="entry name" value="Endonuclease Chain A"/>
    <property type="match status" value="1"/>
</dbReference>
<dbReference type="PROSITE" id="PS51192">
    <property type="entry name" value="HELICASE_ATP_BIND_1"/>
    <property type="match status" value="1"/>
</dbReference>
<dbReference type="InterPro" id="IPR000330">
    <property type="entry name" value="SNF2_N"/>
</dbReference>
<protein>
    <submittedName>
        <fullName evidence="4">ATP-dependent helicase</fullName>
    </submittedName>
</protein>
<dbReference type="PANTHER" id="PTHR45766">
    <property type="entry name" value="DNA ANNEALING HELICASE AND ENDONUCLEASE ZRANB3 FAMILY MEMBER"/>
    <property type="match status" value="1"/>
</dbReference>
<dbReference type="InterPro" id="IPR038718">
    <property type="entry name" value="SNF2-like_sf"/>
</dbReference>
<sequence>MTNTLIDNTDHLKMVDRIRKCIADERCTVIKIATGYWDIPGTALLLSELKDFLKKEGTKLQLMIGSDPIARVEQLKRPIANARFPQDYIKRNLHELEVKEKYVDTVALLQQYCKRDEVESKLQIRLYKTDDEGNAQFFHAKCYIFYGEGFAVGIIGSSNFTRKGLEGNAELNYLETNSAVIKEIPDCVSPNKGHICWFDENWEISTPWNQIFLEEVLKNAPVAIQAEKKKKEQTLELTPYEVYIRYLQTQFGEIADVSSDGVLKSYLPSRYSVLQYQLDAVKHCFTIMRRHHGFVLGDVVGLGKTVVGVLLVKKFLSEAGDLERQPKVLIITPPAIKKEWKRTIADFDRENDNKIASRITFVTTGSIVGLMGDMEILEEEPEEFDEQLTYNDYGLILVDESHNFRNSDTQMYRALDDLIDKITLRAGQPYVGLLSATPFNNDPKDLRNQIYLFQREPNNSDIEGVPGGHLDSFFNGVIRTYKEHKMTSTVEPSKTILMEMSRSIRECVLNYIVVRRTRTDVKKQYPKDSSILHFPTVVGPCKLVYEMDSDMAKLFAYTVSMIASNLPDEDPTEHLGFYRYCAIKYFRNKENERLYEKRNLTVSSISLRLQKIMKTLLVKRLESSKTAFKQSLINLRQYTRNMLAMIEHDCVFICPDIDVNAEFRKADNKFADAAKAIRHKIERKGGNNFEFKASDFKSEYKEKLEEDLRIIDKLYEGWSQNEDDPKLDCFLEALTPELFNPNKNTSQKIVIFTEAIDTQRLIAKKAQKKGYRVLSVSAENRDEMHEVIVANFDANASNQRDDYDMIVTTEVLAEGVNLHRANVILNYDTPWNATRLMQRVGRVNRIGSKAPMVYVYNFFPSAKGNEQIHLLENAYAKLQAFHILFGEDNKVFSEMEEIPDVEFTHDFDGEESEMGKFIKELRNFREIHPERYAYLSSIPFEMLGGTLKSEEFEGSTIMVKAPKKGLVPVVVDEALKANVISDLEAMKRLKCTEDASYVSALTSESPICQAAIRCYNTQVSRSLSARDAAKRQKQALDVLDKIRHIEGVSPESNSIINAANMAIRHKNSAIIKALIEFDKNYRKEQQTLFGIDFDINSWLQGAFAHIADLNVRQYGEPIIAFYRVNQ</sequence>
<feature type="domain" description="Helicase C-terminal" evidence="3">
    <location>
        <begin position="726"/>
        <end position="915"/>
    </location>
</feature>
<dbReference type="PANTHER" id="PTHR45766:SF6">
    <property type="entry name" value="SWI_SNF-RELATED MATRIX-ASSOCIATED ACTIN-DEPENDENT REGULATOR OF CHROMATIN SUBFAMILY A-LIKE PROTEIN 1"/>
    <property type="match status" value="1"/>
</dbReference>
<dbReference type="Gene3D" id="3.40.50.300">
    <property type="entry name" value="P-loop containing nucleotide triphosphate hydrolases"/>
    <property type="match status" value="1"/>
</dbReference>
<name>A0A412JUQ8_BACUN</name>
<proteinExistence type="predicted"/>
<dbReference type="EMBL" id="QRVP01000003">
    <property type="protein sequence ID" value="RGS56503.1"/>
    <property type="molecule type" value="Genomic_DNA"/>
</dbReference>
<dbReference type="InterPro" id="IPR001650">
    <property type="entry name" value="Helicase_C-like"/>
</dbReference>
<evidence type="ECO:0000313" key="4">
    <source>
        <dbReference type="EMBL" id="RGS56503.1"/>
    </source>
</evidence>
<comment type="caution">
    <text evidence="4">The sequence shown here is derived from an EMBL/GenBank/DDBJ whole genome shotgun (WGS) entry which is preliminary data.</text>
</comment>
<dbReference type="RefSeq" id="WP_117878194.1">
    <property type="nucleotide sequence ID" value="NZ_QRVP01000003.1"/>
</dbReference>
<evidence type="ECO:0000256" key="1">
    <source>
        <dbReference type="ARBA" id="ARBA00022801"/>
    </source>
</evidence>
<dbReference type="InterPro" id="IPR025202">
    <property type="entry name" value="PLD-like_dom"/>
</dbReference>
<organism evidence="4 5">
    <name type="scientific">Bacteroides uniformis</name>
    <dbReference type="NCBI Taxonomy" id="820"/>
    <lineage>
        <taxon>Bacteria</taxon>
        <taxon>Pseudomonadati</taxon>
        <taxon>Bacteroidota</taxon>
        <taxon>Bacteroidia</taxon>
        <taxon>Bacteroidales</taxon>
        <taxon>Bacteroidaceae</taxon>
        <taxon>Bacteroides</taxon>
    </lineage>
</organism>
<evidence type="ECO:0000259" key="3">
    <source>
        <dbReference type="PROSITE" id="PS51194"/>
    </source>
</evidence>
<dbReference type="InterPro" id="IPR049730">
    <property type="entry name" value="SNF2/RAD54-like_C"/>
</dbReference>
<dbReference type="GO" id="GO:0016787">
    <property type="term" value="F:hydrolase activity"/>
    <property type="evidence" value="ECO:0007669"/>
    <property type="project" value="UniProtKB-KW"/>
</dbReference>
<dbReference type="Gene3D" id="3.40.50.10810">
    <property type="entry name" value="Tandem AAA-ATPase domain"/>
    <property type="match status" value="1"/>
</dbReference>
<keyword evidence="4" id="KW-0067">ATP-binding</keyword>
<evidence type="ECO:0000259" key="2">
    <source>
        <dbReference type="PROSITE" id="PS51192"/>
    </source>
</evidence>
<keyword evidence="4" id="KW-0347">Helicase</keyword>
<dbReference type="PROSITE" id="PS51194">
    <property type="entry name" value="HELICASE_CTER"/>
    <property type="match status" value="1"/>
</dbReference>
<dbReference type="GO" id="GO:0004386">
    <property type="term" value="F:helicase activity"/>
    <property type="evidence" value="ECO:0007669"/>
    <property type="project" value="UniProtKB-KW"/>
</dbReference>
<dbReference type="AlphaFoldDB" id="A0A412JUQ8"/>
<accession>A0A412JUQ8</accession>
<dbReference type="SMART" id="SM00487">
    <property type="entry name" value="DEXDc"/>
    <property type="match status" value="1"/>
</dbReference>
<dbReference type="SMART" id="SM00490">
    <property type="entry name" value="HELICc"/>
    <property type="match status" value="1"/>
</dbReference>
<keyword evidence="4" id="KW-0547">Nucleotide-binding</keyword>
<dbReference type="GO" id="GO:0005524">
    <property type="term" value="F:ATP binding"/>
    <property type="evidence" value="ECO:0007669"/>
    <property type="project" value="InterPro"/>
</dbReference>
<dbReference type="InterPro" id="IPR014001">
    <property type="entry name" value="Helicase_ATP-bd"/>
</dbReference>
<dbReference type="CDD" id="cd18793">
    <property type="entry name" value="SF2_C_SNF"/>
    <property type="match status" value="1"/>
</dbReference>
<dbReference type="Proteomes" id="UP000285283">
    <property type="component" value="Unassembled WGS sequence"/>
</dbReference>
<dbReference type="InterPro" id="IPR027417">
    <property type="entry name" value="P-loop_NTPase"/>
</dbReference>
<dbReference type="Pfam" id="PF00176">
    <property type="entry name" value="SNF2-rel_dom"/>
    <property type="match status" value="1"/>
</dbReference>
<feature type="domain" description="Helicase ATP-binding" evidence="2">
    <location>
        <begin position="285"/>
        <end position="456"/>
    </location>
</feature>
<gene>
    <name evidence="4" type="ORF">DWX87_05585</name>
</gene>